<feature type="transmembrane region" description="Helical" evidence="8">
    <location>
        <begin position="423"/>
        <end position="442"/>
    </location>
</feature>
<evidence type="ECO:0000256" key="2">
    <source>
        <dbReference type="ARBA" id="ARBA00010323"/>
    </source>
</evidence>
<keyword evidence="4 8" id="KW-0812">Transmembrane</keyword>
<accession>A0ABU9LV59</accession>
<keyword evidence="5 8" id="KW-1133">Transmembrane helix</keyword>
<evidence type="ECO:0000256" key="1">
    <source>
        <dbReference type="ARBA" id="ARBA00004651"/>
    </source>
</evidence>
<dbReference type="GO" id="GO:0016746">
    <property type="term" value="F:acyltransferase activity"/>
    <property type="evidence" value="ECO:0007669"/>
    <property type="project" value="UniProtKB-KW"/>
</dbReference>
<evidence type="ECO:0000313" key="10">
    <source>
        <dbReference type="Proteomes" id="UP001479606"/>
    </source>
</evidence>
<dbReference type="Proteomes" id="UP001479606">
    <property type="component" value="Unassembled WGS sequence"/>
</dbReference>
<dbReference type="InterPro" id="IPR004299">
    <property type="entry name" value="MBOAT_fam"/>
</dbReference>
<protein>
    <submittedName>
        <fullName evidence="9">MBOAT family O-acyltransferase</fullName>
        <ecNumber evidence="9">2.3.-.-</ecNumber>
    </submittedName>
</protein>
<evidence type="ECO:0000256" key="3">
    <source>
        <dbReference type="ARBA" id="ARBA00022475"/>
    </source>
</evidence>
<comment type="caution">
    <text evidence="9">The sequence shown here is derived from an EMBL/GenBank/DDBJ whole genome shotgun (WGS) entry which is preliminary data.</text>
</comment>
<feature type="transmembrane region" description="Helical" evidence="8">
    <location>
        <begin position="153"/>
        <end position="171"/>
    </location>
</feature>
<dbReference type="PIRSF" id="PIRSF500217">
    <property type="entry name" value="AlgI"/>
    <property type="match status" value="1"/>
</dbReference>
<proteinExistence type="inferred from homology"/>
<gene>
    <name evidence="9" type="ORF">AAFH49_09545</name>
</gene>
<dbReference type="PANTHER" id="PTHR13285">
    <property type="entry name" value="ACYLTRANSFERASE"/>
    <property type="match status" value="1"/>
</dbReference>
<evidence type="ECO:0000256" key="7">
    <source>
        <dbReference type="PIRNR" id="PIRNR016636"/>
    </source>
</evidence>
<dbReference type="PANTHER" id="PTHR13285:SF18">
    <property type="entry name" value="PROTEIN-CYSTEINE N-PALMITOYLTRANSFERASE RASP"/>
    <property type="match status" value="1"/>
</dbReference>
<evidence type="ECO:0000256" key="4">
    <source>
        <dbReference type="ARBA" id="ARBA00022692"/>
    </source>
</evidence>
<evidence type="ECO:0000256" key="6">
    <source>
        <dbReference type="ARBA" id="ARBA00023136"/>
    </source>
</evidence>
<feature type="transmembrane region" description="Helical" evidence="8">
    <location>
        <begin position="40"/>
        <end position="64"/>
    </location>
</feature>
<feature type="transmembrane region" description="Helical" evidence="8">
    <location>
        <begin position="462"/>
        <end position="480"/>
    </location>
</feature>
<feature type="transmembrane region" description="Helical" evidence="8">
    <location>
        <begin position="356"/>
        <end position="375"/>
    </location>
</feature>
<comment type="subcellular location">
    <subcellularLocation>
        <location evidence="1">Cell membrane</location>
        <topology evidence="1">Multi-pass membrane protein</topology>
    </subcellularLocation>
</comment>
<dbReference type="InterPro" id="IPR024194">
    <property type="entry name" value="Ac/AlaTfrase_AlgI/DltB"/>
</dbReference>
<dbReference type="InterPro" id="IPR051085">
    <property type="entry name" value="MB_O-acyltransferase"/>
</dbReference>
<reference evidence="9 10" key="1">
    <citation type="journal article" date="2018" name="Arch. Microbiol.">
        <title>Hymenobacter segetis sp. nov., isolated from soil.</title>
        <authorList>
            <person name="Ten L.N."/>
            <person name="Lim S.J."/>
            <person name="Kim B.O."/>
            <person name="Kang I.K."/>
            <person name="Jung H.Y."/>
        </authorList>
    </citation>
    <scope>NUCLEOTIDE SEQUENCE [LARGE SCALE GENOMIC DNA]</scope>
    <source>
        <strain evidence="9 10">S7-3-11</strain>
    </source>
</reference>
<evidence type="ECO:0000256" key="5">
    <source>
        <dbReference type="ARBA" id="ARBA00022989"/>
    </source>
</evidence>
<dbReference type="PIRSF" id="PIRSF016636">
    <property type="entry name" value="AlgI_DltB"/>
    <property type="match status" value="1"/>
</dbReference>
<feature type="transmembrane region" description="Helical" evidence="8">
    <location>
        <begin position="76"/>
        <end position="94"/>
    </location>
</feature>
<evidence type="ECO:0000256" key="8">
    <source>
        <dbReference type="SAM" id="Phobius"/>
    </source>
</evidence>
<dbReference type="InterPro" id="IPR028362">
    <property type="entry name" value="AlgI"/>
</dbReference>
<sequence>MVFSSTLFLFYFLPAFLLLYYAVPARLKNAVALLASIGFYAWGGLSFLALFLASVVANFVLIRYMDAAVDQGRKRLFLLISIVLNVGMLFYFKYANFFLDNASAMSSFFGGSGLTWEKVVLPIGISFFTFEKLTYTIDVYRGVNKPLKSFWDFMLYIMLFPKMIAGPIVRFHEIAGQLTDRSQFDTIDEKLAGMFRFMVGLGKKVLIANVMAEQADRIFSSPVHELPTAVAWVGALAYTFQIYFDFSGYSDMAVGLGRLMGFQFPENFNSPYVSRSITEFWQRWHITLGRWMRDYLYIPLGGNRVKPSRLYVNLWTVFILSGFWHGAAWNFIAWGAYHGFWLILDRLFLLRLYRRLGALSIVPTFVITVAGWVLFRAETLSGALAFLARMLGQAAPAPDAGWDATPAAVVIPPPDWRFFDTQFWAMLALGAFFAFMNVAPFLERRNLSLYAAHTLSLRRSVALGFGAALLLVLSASYIISNSFNPFIYFRF</sequence>
<name>A0ABU9LV59_9BACT</name>
<feature type="transmembrane region" description="Helical" evidence="8">
    <location>
        <begin position="331"/>
        <end position="349"/>
    </location>
</feature>
<dbReference type="EC" id="2.3.-.-" evidence="9"/>
<dbReference type="EMBL" id="JBCEVZ010000018">
    <property type="protein sequence ID" value="MEL5994450.1"/>
    <property type="molecule type" value="Genomic_DNA"/>
</dbReference>
<dbReference type="Pfam" id="PF03062">
    <property type="entry name" value="MBOAT"/>
    <property type="match status" value="1"/>
</dbReference>
<comment type="similarity">
    <text evidence="2 7">Belongs to the membrane-bound acyltransferase family.</text>
</comment>
<keyword evidence="7 9" id="KW-0808">Transferase</keyword>
<keyword evidence="7 9" id="KW-0012">Acyltransferase</keyword>
<organism evidence="9 10">
    <name type="scientific">Hymenobacter segetis</name>
    <dbReference type="NCBI Taxonomy" id="2025509"/>
    <lineage>
        <taxon>Bacteria</taxon>
        <taxon>Pseudomonadati</taxon>
        <taxon>Bacteroidota</taxon>
        <taxon>Cytophagia</taxon>
        <taxon>Cytophagales</taxon>
        <taxon>Hymenobacteraceae</taxon>
        <taxon>Hymenobacter</taxon>
    </lineage>
</organism>
<keyword evidence="3 7" id="KW-1003">Cell membrane</keyword>
<keyword evidence="6 7" id="KW-0472">Membrane</keyword>
<evidence type="ECO:0000313" key="9">
    <source>
        <dbReference type="EMBL" id="MEL5994450.1"/>
    </source>
</evidence>
<dbReference type="RefSeq" id="WP_342297620.1">
    <property type="nucleotide sequence ID" value="NZ_JBCEVZ010000018.1"/>
</dbReference>
<keyword evidence="10" id="KW-1185">Reference proteome</keyword>